<gene>
    <name evidence="2" type="ORF">F2Q69_00006598</name>
</gene>
<sequence length="152" mass="16705">MVKPKWAKLTHTSTEKALKEDDPESSTHATAKEQPVSNPNASTHPEETNPLGRSPSWTQDGFSSAVRRAGPKTDSARPFSELDQSSSANGRAGTKTDSVNGRAGPKTDSGRPFTEMDRLDLSSHRPIDSSPEIASNSFLFRLDRRHRWNSMT</sequence>
<feature type="compositionally biased region" description="Basic and acidic residues" evidence="1">
    <location>
        <begin position="114"/>
        <end position="127"/>
    </location>
</feature>
<accession>A0A8S9NRV6</accession>
<dbReference type="Proteomes" id="UP000712600">
    <property type="component" value="Unassembled WGS sequence"/>
</dbReference>
<dbReference type="EMBL" id="QGKX02001521">
    <property type="protein sequence ID" value="KAF3507718.1"/>
    <property type="molecule type" value="Genomic_DNA"/>
</dbReference>
<comment type="caution">
    <text evidence="2">The sequence shown here is derived from an EMBL/GenBank/DDBJ whole genome shotgun (WGS) entry which is preliminary data.</text>
</comment>
<organism evidence="2 3">
    <name type="scientific">Brassica cretica</name>
    <name type="common">Mustard</name>
    <dbReference type="NCBI Taxonomy" id="69181"/>
    <lineage>
        <taxon>Eukaryota</taxon>
        <taxon>Viridiplantae</taxon>
        <taxon>Streptophyta</taxon>
        <taxon>Embryophyta</taxon>
        <taxon>Tracheophyta</taxon>
        <taxon>Spermatophyta</taxon>
        <taxon>Magnoliopsida</taxon>
        <taxon>eudicotyledons</taxon>
        <taxon>Gunneridae</taxon>
        <taxon>Pentapetalae</taxon>
        <taxon>rosids</taxon>
        <taxon>malvids</taxon>
        <taxon>Brassicales</taxon>
        <taxon>Brassicaceae</taxon>
        <taxon>Brassiceae</taxon>
        <taxon>Brassica</taxon>
    </lineage>
</organism>
<name>A0A8S9NRV6_BRACR</name>
<feature type="compositionally biased region" description="Polar residues" evidence="1">
    <location>
        <begin position="82"/>
        <end position="99"/>
    </location>
</feature>
<feature type="region of interest" description="Disordered" evidence="1">
    <location>
        <begin position="1"/>
        <end position="136"/>
    </location>
</feature>
<evidence type="ECO:0000313" key="3">
    <source>
        <dbReference type="Proteomes" id="UP000712600"/>
    </source>
</evidence>
<evidence type="ECO:0000256" key="1">
    <source>
        <dbReference type="SAM" id="MobiDB-lite"/>
    </source>
</evidence>
<protein>
    <submittedName>
        <fullName evidence="2">Uncharacterized protein</fullName>
    </submittedName>
</protein>
<evidence type="ECO:0000313" key="2">
    <source>
        <dbReference type="EMBL" id="KAF3507718.1"/>
    </source>
</evidence>
<reference evidence="2" key="1">
    <citation type="submission" date="2019-12" db="EMBL/GenBank/DDBJ databases">
        <title>Genome sequencing and annotation of Brassica cretica.</title>
        <authorList>
            <person name="Studholme D.J."/>
            <person name="Sarris P."/>
        </authorList>
    </citation>
    <scope>NUCLEOTIDE SEQUENCE</scope>
    <source>
        <strain evidence="2">PFS-109/04</strain>
        <tissue evidence="2">Leaf</tissue>
    </source>
</reference>
<proteinExistence type="predicted"/>
<dbReference type="AlphaFoldDB" id="A0A8S9NRV6"/>